<dbReference type="RefSeq" id="XP_016436214.1">
    <property type="nucleotide sequence ID" value="XM_016580728.1"/>
</dbReference>
<proteinExistence type="predicted"/>
<reference evidence="1" key="1">
    <citation type="submission" date="2025-08" db="UniProtKB">
        <authorList>
            <consortium name="RefSeq"/>
        </authorList>
    </citation>
    <scope>IDENTIFICATION</scope>
</reference>
<dbReference type="InterPro" id="IPR040256">
    <property type="entry name" value="At4g02000-like"/>
</dbReference>
<gene>
    <name evidence="1" type="primary">LOC107762368</name>
</gene>
<dbReference type="PANTHER" id="PTHR31286:SF164">
    <property type="entry name" value="ZINC FINGER, CCHC-TYPE"/>
    <property type="match status" value="1"/>
</dbReference>
<dbReference type="KEGG" id="nta:107762368"/>
<dbReference type="PANTHER" id="PTHR31286">
    <property type="entry name" value="GLYCINE-RICH CELL WALL STRUCTURAL PROTEIN 1.8-LIKE"/>
    <property type="match status" value="1"/>
</dbReference>
<dbReference type="PaxDb" id="4097-A0A1S3X8U3"/>
<dbReference type="AlphaFoldDB" id="A0A1S3X8U3"/>
<evidence type="ECO:0000313" key="1">
    <source>
        <dbReference type="RefSeq" id="XP_016436214.1"/>
    </source>
</evidence>
<name>A0A1S3X8U3_TOBAC</name>
<evidence type="ECO:0008006" key="2">
    <source>
        <dbReference type="Google" id="ProtNLM"/>
    </source>
</evidence>
<accession>A0A1S3X8U3</accession>
<protein>
    <recommendedName>
        <fullName evidence="2">Reverse transcriptase domain-containing protein</fullName>
    </recommendedName>
</protein>
<organism evidence="1">
    <name type="scientific">Nicotiana tabacum</name>
    <name type="common">Common tobacco</name>
    <dbReference type="NCBI Taxonomy" id="4097"/>
    <lineage>
        <taxon>Eukaryota</taxon>
        <taxon>Viridiplantae</taxon>
        <taxon>Streptophyta</taxon>
        <taxon>Embryophyta</taxon>
        <taxon>Tracheophyta</taxon>
        <taxon>Spermatophyta</taxon>
        <taxon>Magnoliopsida</taxon>
        <taxon>eudicotyledons</taxon>
        <taxon>Gunneridae</taxon>
        <taxon>Pentapetalae</taxon>
        <taxon>asterids</taxon>
        <taxon>lamiids</taxon>
        <taxon>Solanales</taxon>
        <taxon>Solanaceae</taxon>
        <taxon>Nicotianoideae</taxon>
        <taxon>Nicotianeae</taxon>
        <taxon>Nicotiana</taxon>
    </lineage>
</organism>
<sequence length="705" mass="79677">MQFGDDAMKIRRWTKTFKPEAETTLAPVWITLPELPWHYYEWAALCRIVEPVGLPLSMDKATISKSRPTTAKVRVEIDLAKPLVNEILVEIRTKDGTVESIRQRVEVQHPELRKWDSTTINHEAGKSNFFKGSGSSQHSRNVREPAPMQVDISKNHVASLEVPATKASQEVVELSAGSRGQLNGEEGWQKVTKRNGRVSNNNRRNVGWKKRFANTISIPDGVRLENEPNIGSPIVSPERMFGLDPELSARIAANKTKEKELEVLDVDHVFHEVPTTECTVNTHADHLDQCDQNGLPEDPVGSEYVVEVIEDKEQQMLLHISILSRTTPLFRTVVYAKCDESMREELWEELRSTANRISGPWGVRSSKYYLGELDRLVYNAEWFDALGNTIVTHLSGSCSDHAPLLIKALSTDSEYVKYFKFLNIWVDHEEYLEKVQQAWSKDFVGNPLYVLHQKIKKVISTLSAWSSQAFGDIYEEPKRLKVLISSLEETMLNNPSPEARMALSKARAEFTRFLKLQDSILRKKAMVKWLTDGDANTVFFHAVIKDKRIKLNIQRIRDESGNTMEGTEEVAGAAVDVFQNLFSAGTTIQDSSVLEVCPGPDRLTDRFYQSAWPIIAMDVLNVVVAFFNGAQLPKFFTHTFLVMLPKVESPQTFSDIRPISLCNVSSKIIAKLLNARLSSVFPRIISHNQSGFVKESAITENILLA</sequence>
<dbReference type="OMA" id="WVDHEEY"/>
<dbReference type="OrthoDB" id="1113909at2759"/>